<organism evidence="2 3">
    <name type="scientific">Nematostella vectensis</name>
    <name type="common">Starlet sea anemone</name>
    <dbReference type="NCBI Taxonomy" id="45351"/>
    <lineage>
        <taxon>Eukaryota</taxon>
        <taxon>Metazoa</taxon>
        <taxon>Cnidaria</taxon>
        <taxon>Anthozoa</taxon>
        <taxon>Hexacorallia</taxon>
        <taxon>Actiniaria</taxon>
        <taxon>Edwardsiidae</taxon>
        <taxon>Nematostella</taxon>
    </lineage>
</organism>
<dbReference type="InterPro" id="IPR011989">
    <property type="entry name" value="ARM-like"/>
</dbReference>
<dbReference type="InterPro" id="IPR010473">
    <property type="entry name" value="GTPase-bd"/>
</dbReference>
<accession>A7SLR4</accession>
<name>A7SLR4_NEMVE</name>
<dbReference type="GO" id="GO:0030036">
    <property type="term" value="P:actin cytoskeleton organization"/>
    <property type="evidence" value="ECO:0007669"/>
    <property type="project" value="InterPro"/>
</dbReference>
<proteinExistence type="predicted"/>
<evidence type="ECO:0000313" key="2">
    <source>
        <dbReference type="EMBL" id="EDO35345.1"/>
    </source>
</evidence>
<dbReference type="AlphaFoldDB" id="A7SLR4"/>
<dbReference type="PANTHER" id="PTHR46345">
    <property type="entry name" value="INVERTED FORMIN-2"/>
    <property type="match status" value="1"/>
</dbReference>
<evidence type="ECO:0000259" key="1">
    <source>
        <dbReference type="SMART" id="SM01140"/>
    </source>
</evidence>
<dbReference type="Pfam" id="PF06371">
    <property type="entry name" value="Drf_GBD"/>
    <property type="match status" value="1"/>
</dbReference>
<dbReference type="Gene3D" id="1.25.10.10">
    <property type="entry name" value="Leucine-rich Repeat Variant"/>
    <property type="match status" value="1"/>
</dbReference>
<gene>
    <name evidence="2" type="ORF">NEMVEDRAFT_v1g214244</name>
</gene>
<dbReference type="Proteomes" id="UP000001593">
    <property type="component" value="Unassembled WGS sequence"/>
</dbReference>
<feature type="domain" description="Formin GTPase-binding" evidence="1">
    <location>
        <begin position="1"/>
        <end position="135"/>
    </location>
</feature>
<dbReference type="PhylomeDB" id="A7SLR4"/>
<sequence length="146" mass="16209">MEKASWGKAKKLATSAKAKQIEYGNFEDIDPELCVKLLSIPSLKNFSSLHCKLKTCTEQWLKDFVAFGGLSILFGSLECMSSRKLSFLDAFAGLECVRCVKEVMNSEAGLTAMLDSSDLVCQLARGLLDHSSFSHKKTCFHDLKFN</sequence>
<dbReference type="PANTHER" id="PTHR46345:SF8">
    <property type="entry name" value="FORMIN 3, ISOFORM B"/>
    <property type="match status" value="1"/>
</dbReference>
<dbReference type="EMBL" id="DS469701">
    <property type="protein sequence ID" value="EDO35345.1"/>
    <property type="molecule type" value="Genomic_DNA"/>
</dbReference>
<dbReference type="SUPFAM" id="SSF48371">
    <property type="entry name" value="ARM repeat"/>
    <property type="match status" value="1"/>
</dbReference>
<dbReference type="InParanoid" id="A7SLR4"/>
<protein>
    <recommendedName>
        <fullName evidence="1">Formin GTPase-binding domain-containing protein</fullName>
    </recommendedName>
</protein>
<dbReference type="SMART" id="SM01140">
    <property type="entry name" value="Drf_GBD"/>
    <property type="match status" value="1"/>
</dbReference>
<evidence type="ECO:0000313" key="3">
    <source>
        <dbReference type="Proteomes" id="UP000001593"/>
    </source>
</evidence>
<reference evidence="2 3" key="1">
    <citation type="journal article" date="2007" name="Science">
        <title>Sea anemone genome reveals ancestral eumetazoan gene repertoire and genomic organization.</title>
        <authorList>
            <person name="Putnam N.H."/>
            <person name="Srivastava M."/>
            <person name="Hellsten U."/>
            <person name="Dirks B."/>
            <person name="Chapman J."/>
            <person name="Salamov A."/>
            <person name="Terry A."/>
            <person name="Shapiro H."/>
            <person name="Lindquist E."/>
            <person name="Kapitonov V.V."/>
            <person name="Jurka J."/>
            <person name="Genikhovich G."/>
            <person name="Grigoriev I.V."/>
            <person name="Lucas S.M."/>
            <person name="Steele R.E."/>
            <person name="Finnerty J.R."/>
            <person name="Technau U."/>
            <person name="Martindale M.Q."/>
            <person name="Rokhsar D.S."/>
        </authorList>
    </citation>
    <scope>NUCLEOTIDE SEQUENCE [LARGE SCALE GENOMIC DNA]</scope>
    <source>
        <strain evidence="3">CH2 X CH6</strain>
    </source>
</reference>
<keyword evidence="3" id="KW-1185">Reference proteome</keyword>
<dbReference type="GO" id="GO:0031267">
    <property type="term" value="F:small GTPase binding"/>
    <property type="evidence" value="ECO:0007669"/>
    <property type="project" value="InterPro"/>
</dbReference>
<dbReference type="GO" id="GO:0003779">
    <property type="term" value="F:actin binding"/>
    <property type="evidence" value="ECO:0007669"/>
    <property type="project" value="InterPro"/>
</dbReference>
<dbReference type="InterPro" id="IPR016024">
    <property type="entry name" value="ARM-type_fold"/>
</dbReference>
<dbReference type="HOGENOM" id="CLU_139968_0_0_1"/>